<protein>
    <recommendedName>
        <fullName evidence="5">LapA family protein</fullName>
    </recommendedName>
</protein>
<name>A0A7W4VVL4_9ACTN</name>
<evidence type="ECO:0000256" key="2">
    <source>
        <dbReference type="SAM" id="Phobius"/>
    </source>
</evidence>
<keyword evidence="2" id="KW-0812">Transmembrane</keyword>
<organism evidence="3 4">
    <name type="scientific">Nocardioides soli</name>
    <dbReference type="NCBI Taxonomy" id="1036020"/>
    <lineage>
        <taxon>Bacteria</taxon>
        <taxon>Bacillati</taxon>
        <taxon>Actinomycetota</taxon>
        <taxon>Actinomycetes</taxon>
        <taxon>Propionibacteriales</taxon>
        <taxon>Nocardioidaceae</taxon>
        <taxon>Nocardioides</taxon>
    </lineage>
</organism>
<dbReference type="EMBL" id="JACHWR010000002">
    <property type="protein sequence ID" value="MBB3042578.1"/>
    <property type="molecule type" value="Genomic_DNA"/>
</dbReference>
<comment type="caution">
    <text evidence="3">The sequence shown here is derived from an EMBL/GenBank/DDBJ whole genome shotgun (WGS) entry which is preliminary data.</text>
</comment>
<accession>A0A7W4VVL4</accession>
<reference evidence="3 4" key="1">
    <citation type="submission" date="2020-08" db="EMBL/GenBank/DDBJ databases">
        <title>Sequencing the genomes of 1000 actinobacteria strains.</title>
        <authorList>
            <person name="Klenk H.-P."/>
        </authorList>
    </citation>
    <scope>NUCLEOTIDE SEQUENCE [LARGE SCALE GENOMIC DNA]</scope>
    <source>
        <strain evidence="3 4">DSM 105498</strain>
    </source>
</reference>
<dbReference type="RefSeq" id="WP_183592529.1">
    <property type="nucleotide sequence ID" value="NZ_JACHWR010000002.1"/>
</dbReference>
<gene>
    <name evidence="3" type="ORF">FHU40_002396</name>
</gene>
<keyword evidence="2" id="KW-1133">Transmembrane helix</keyword>
<feature type="transmembrane region" description="Helical" evidence="2">
    <location>
        <begin position="37"/>
        <end position="59"/>
    </location>
</feature>
<feature type="region of interest" description="Disordered" evidence="1">
    <location>
        <begin position="78"/>
        <end position="99"/>
    </location>
</feature>
<evidence type="ECO:0000313" key="4">
    <source>
        <dbReference type="Proteomes" id="UP000589626"/>
    </source>
</evidence>
<dbReference type="Proteomes" id="UP000589626">
    <property type="component" value="Unassembled WGS sequence"/>
</dbReference>
<evidence type="ECO:0000256" key="1">
    <source>
        <dbReference type="SAM" id="MobiDB-lite"/>
    </source>
</evidence>
<evidence type="ECO:0008006" key="5">
    <source>
        <dbReference type="Google" id="ProtNLM"/>
    </source>
</evidence>
<proteinExistence type="predicted"/>
<sequence length="99" mass="10631">MVAGLLLLVVGALAVVAAVFTADGTGVELLGFDVTALGLYLIGLGSGVAILWGIGLTKWGTKRSLRHRREAKQLSELNDKLDRQDADRQRESPDGERPF</sequence>
<dbReference type="AlphaFoldDB" id="A0A7W4VVL4"/>
<keyword evidence="4" id="KW-1185">Reference proteome</keyword>
<evidence type="ECO:0000313" key="3">
    <source>
        <dbReference type="EMBL" id="MBB3042578.1"/>
    </source>
</evidence>
<keyword evidence="2" id="KW-0472">Membrane</keyword>